<evidence type="ECO:0000313" key="10">
    <source>
        <dbReference type="Proteomes" id="UP001163328"/>
    </source>
</evidence>
<dbReference type="Gene3D" id="3.40.50.970">
    <property type="match status" value="1"/>
</dbReference>
<dbReference type="InterPro" id="IPR011603">
    <property type="entry name" value="2oxoglutarate_DH_E1"/>
</dbReference>
<evidence type="ECO:0000256" key="3">
    <source>
        <dbReference type="ARBA" id="ARBA00006936"/>
    </source>
</evidence>
<dbReference type="InterPro" id="IPR031717">
    <property type="entry name" value="ODO-1/KGD_C"/>
</dbReference>
<comment type="function">
    <text evidence="2">E1 component of the 2-oxoglutarate dehydrogenase (OGDH) complex which catalyzes the decarboxylation of 2-oxoglutarate, the first step in the conversion of 2-oxoglutarate to succinyl-CoA and CO(2).</text>
</comment>
<dbReference type="InterPro" id="IPR001017">
    <property type="entry name" value="DH_E1"/>
</dbReference>
<name>A0ABY6LYI5_9FLAO</name>
<comment type="similarity">
    <text evidence="3">Belongs to the alpha-ketoglutarate dehydrogenase family.</text>
</comment>
<evidence type="ECO:0000256" key="5">
    <source>
        <dbReference type="ARBA" id="ARBA00023002"/>
    </source>
</evidence>
<evidence type="ECO:0000256" key="4">
    <source>
        <dbReference type="ARBA" id="ARBA00012280"/>
    </source>
</evidence>
<evidence type="ECO:0000256" key="7">
    <source>
        <dbReference type="SAM" id="Coils"/>
    </source>
</evidence>
<evidence type="ECO:0000256" key="2">
    <source>
        <dbReference type="ARBA" id="ARBA00003906"/>
    </source>
</evidence>
<sequence>MDRFSFLNAAHTAFFADLYEQYLQYPDSVEPSWRSFFQGFDFANEYNGNGPVEQLTTAYNNNSSNSSPASNPEALQAVQKEFYVLRLIDAYRTYGHLLAKTNPLRERQVEKPDLSLAKFGLTNADLQTRFEAAKTVQLQTSTLQQIIDHLEAVYCSHTGVEFTYILEESKRNWVANYFEGPNNALSKQQKQHILEKLIQAAAFENFFHTKYVGQKRFSIEGLEAAIPMFDALIEAAAEKGVRDFVMGMAHRGRLNVLANIFGKPAKNIFTEFDGKDYVGAEESYDGDVKYHLGYTSTKETKSGHSININLAPNPSHLETVGPVIEGIARAKQDSLYADDFSKVLPITVHGDSAVAGQGVVYETVQMSKLRAYQTGGTIRVVLNNQVGFTTNFTDARSGVYSTDVAKVVGAPVVHVNADDTEAAVKAILFALDYRMTFNEDVFVDLVGYRKYGHNEGDEPRFTQPVLYKLISKHKSVRNIYSARLVENNEITEAEITALETKYKNLLEENLEEAKATEKATIIPFLKNEWEGYNIANQSKMLQTFETKVSKERLDEVAAVITALPSHKKFINKVSKLFGDRYKMYFETDKLDWALGEMLAYGTLMQDGFDIRFSGQDVQRGTFSHRHAVVKTEDTEEEVTVLNRLADVKGKMHIYNSHLSEYAVLGYEYGYGLTNPKALPIWEAQFGDFSNGAQIMIDQYITAGEDKWSSQNGLVMLLPHGYEHQGAEHSSARPERYLQLCSEHNMYVANCTTPANHFHLLRRQMITDFRKPLIVFSPKSLLRHPLAVSPIEDFVNGSFQTVVDDPIVTDKKAVKTLVFVSGKFYYDLQAEKEKLGRTDIAFVRLEQLFPLDIEAIKAVLAQYPNASDYVWAQEEPKNMGAYGFMLMNFDLVKLRLASPKVASAPAAGSSVRSKERYAYAIAQVFDKDLK</sequence>
<reference evidence="9" key="1">
    <citation type="submission" date="2021-08" db="EMBL/GenBank/DDBJ databases">
        <title>Flavobacterium sp. strain CC-SYL302.</title>
        <authorList>
            <person name="Lin S.-Y."/>
            <person name="Lee T.-H."/>
            <person name="Young C.-C."/>
        </authorList>
    </citation>
    <scope>NUCLEOTIDE SEQUENCE</scope>
    <source>
        <strain evidence="9">CC-SYL302</strain>
    </source>
</reference>
<dbReference type="Pfam" id="PF02779">
    <property type="entry name" value="Transket_pyr"/>
    <property type="match status" value="1"/>
</dbReference>
<dbReference type="Pfam" id="PF00676">
    <property type="entry name" value="E1_dh"/>
    <property type="match status" value="1"/>
</dbReference>
<feature type="coiled-coil region" evidence="7">
    <location>
        <begin position="481"/>
        <end position="508"/>
    </location>
</feature>
<protein>
    <recommendedName>
        <fullName evidence="4">oxoglutarate dehydrogenase (succinyl-transferring)</fullName>
        <ecNumber evidence="4">1.2.4.2</ecNumber>
    </recommendedName>
</protein>
<keyword evidence="5 9" id="KW-0560">Oxidoreductase</keyword>
<dbReference type="Pfam" id="PF16870">
    <property type="entry name" value="OxoGdeHyase_C"/>
    <property type="match status" value="1"/>
</dbReference>
<dbReference type="EMBL" id="CP081495">
    <property type="protein sequence ID" value="UYW01246.1"/>
    <property type="molecule type" value="Genomic_DNA"/>
</dbReference>
<keyword evidence="6" id="KW-0786">Thiamine pyrophosphate</keyword>
<evidence type="ECO:0000256" key="6">
    <source>
        <dbReference type="ARBA" id="ARBA00023052"/>
    </source>
</evidence>
<dbReference type="InterPro" id="IPR005475">
    <property type="entry name" value="Transketolase-like_Pyr-bd"/>
</dbReference>
<dbReference type="SUPFAM" id="SSF52518">
    <property type="entry name" value="Thiamin diphosphate-binding fold (THDP-binding)"/>
    <property type="match status" value="2"/>
</dbReference>
<dbReference type="PIRSF" id="PIRSF000157">
    <property type="entry name" value="Oxoglu_dh_E1"/>
    <property type="match status" value="1"/>
</dbReference>
<dbReference type="NCBIfam" id="NF008907">
    <property type="entry name" value="PRK12270.1"/>
    <property type="match status" value="1"/>
</dbReference>
<proteinExistence type="inferred from homology"/>
<dbReference type="RefSeq" id="WP_264433682.1">
    <property type="nucleotide sequence ID" value="NZ_CP081495.1"/>
</dbReference>
<dbReference type="Gene3D" id="1.10.287.1150">
    <property type="entry name" value="TPP helical domain"/>
    <property type="match status" value="1"/>
</dbReference>
<organism evidence="9 10">
    <name type="scientific">Flavobacterium agricola</name>
    <dbReference type="NCBI Taxonomy" id="2870839"/>
    <lineage>
        <taxon>Bacteria</taxon>
        <taxon>Pseudomonadati</taxon>
        <taxon>Bacteroidota</taxon>
        <taxon>Flavobacteriia</taxon>
        <taxon>Flavobacteriales</taxon>
        <taxon>Flavobacteriaceae</taxon>
        <taxon>Flavobacterium</taxon>
    </lineage>
</organism>
<dbReference type="GO" id="GO:0004591">
    <property type="term" value="F:oxoglutarate dehydrogenase (succinyl-transferring) activity"/>
    <property type="evidence" value="ECO:0007669"/>
    <property type="project" value="UniProtKB-EC"/>
</dbReference>
<evidence type="ECO:0000256" key="1">
    <source>
        <dbReference type="ARBA" id="ARBA00001964"/>
    </source>
</evidence>
<dbReference type="InterPro" id="IPR032106">
    <property type="entry name" value="2-oxogl_dehyd_N"/>
</dbReference>
<dbReference type="PANTHER" id="PTHR23152:SF4">
    <property type="entry name" value="2-OXOADIPATE DEHYDROGENASE COMPLEX COMPONENT E1"/>
    <property type="match status" value="1"/>
</dbReference>
<dbReference type="NCBIfam" id="NF006914">
    <property type="entry name" value="PRK09404.1"/>
    <property type="match status" value="1"/>
</dbReference>
<dbReference type="NCBIfam" id="TIGR00239">
    <property type="entry name" value="2oxo_dh_E1"/>
    <property type="match status" value="1"/>
</dbReference>
<dbReference type="SMART" id="SM00861">
    <property type="entry name" value="Transket_pyr"/>
    <property type="match status" value="1"/>
</dbReference>
<comment type="cofactor">
    <cofactor evidence="1">
        <name>thiamine diphosphate</name>
        <dbReference type="ChEBI" id="CHEBI:58937"/>
    </cofactor>
</comment>
<accession>A0ABY6LYI5</accession>
<evidence type="ECO:0000313" key="9">
    <source>
        <dbReference type="EMBL" id="UYW01246.1"/>
    </source>
</evidence>
<gene>
    <name evidence="9" type="ORF">K5I29_12465</name>
</gene>
<dbReference type="CDD" id="cd02016">
    <property type="entry name" value="TPP_E1_OGDC_like"/>
    <property type="match status" value="1"/>
</dbReference>
<dbReference type="InterPro" id="IPR042179">
    <property type="entry name" value="KGD_C_sf"/>
</dbReference>
<keyword evidence="7" id="KW-0175">Coiled coil</keyword>
<keyword evidence="10" id="KW-1185">Reference proteome</keyword>
<feature type="domain" description="Transketolase-like pyrimidine-binding" evidence="8">
    <location>
        <begin position="590"/>
        <end position="783"/>
    </location>
</feature>
<dbReference type="Gene3D" id="3.40.50.12470">
    <property type="match status" value="1"/>
</dbReference>
<dbReference type="Proteomes" id="UP001163328">
    <property type="component" value="Chromosome"/>
</dbReference>
<dbReference type="EC" id="1.2.4.2" evidence="4"/>
<evidence type="ECO:0000259" key="8">
    <source>
        <dbReference type="SMART" id="SM00861"/>
    </source>
</evidence>
<dbReference type="PANTHER" id="PTHR23152">
    <property type="entry name" value="2-OXOGLUTARATE DEHYDROGENASE"/>
    <property type="match status" value="1"/>
</dbReference>
<dbReference type="InterPro" id="IPR029061">
    <property type="entry name" value="THDP-binding"/>
</dbReference>
<dbReference type="Gene3D" id="3.40.50.11610">
    <property type="entry name" value="Multifunctional 2-oxoglutarate metabolism enzyme, C-terminal domain"/>
    <property type="match status" value="1"/>
</dbReference>
<dbReference type="Pfam" id="PF16078">
    <property type="entry name" value="2-oxogl_dehyd_N"/>
    <property type="match status" value="1"/>
</dbReference>